<dbReference type="AlphaFoldDB" id="A0A8S9RW89"/>
<sequence>MKALAASDPEDDSRSEVPPGAFSDLSQHPLQTHKGDYLHSFLLLFDHGLASPFVPPLVYCYASYQPSPLAYCYVPPLNDSIINDSAQWRLFQRTPQA</sequence>
<comment type="caution">
    <text evidence="2">The sequence shown here is derived from an EMBL/GenBank/DDBJ whole genome shotgun (WGS) entry which is preliminary data.</text>
</comment>
<evidence type="ECO:0000313" key="2">
    <source>
        <dbReference type="EMBL" id="KAF3584733.1"/>
    </source>
</evidence>
<feature type="region of interest" description="Disordered" evidence="1">
    <location>
        <begin position="1"/>
        <end position="28"/>
    </location>
</feature>
<dbReference type="EMBL" id="QGKX02000088">
    <property type="protein sequence ID" value="KAF3584733.1"/>
    <property type="molecule type" value="Genomic_DNA"/>
</dbReference>
<dbReference type="Proteomes" id="UP000712600">
    <property type="component" value="Unassembled WGS sequence"/>
</dbReference>
<reference evidence="2" key="1">
    <citation type="submission" date="2019-12" db="EMBL/GenBank/DDBJ databases">
        <title>Genome sequencing and annotation of Brassica cretica.</title>
        <authorList>
            <person name="Studholme D.J."/>
            <person name="Sarris P."/>
        </authorList>
    </citation>
    <scope>NUCLEOTIDE SEQUENCE</scope>
    <source>
        <strain evidence="2">PFS-109/04</strain>
        <tissue evidence="2">Leaf</tissue>
    </source>
</reference>
<accession>A0A8S9RW89</accession>
<organism evidence="2 3">
    <name type="scientific">Brassica cretica</name>
    <name type="common">Mustard</name>
    <dbReference type="NCBI Taxonomy" id="69181"/>
    <lineage>
        <taxon>Eukaryota</taxon>
        <taxon>Viridiplantae</taxon>
        <taxon>Streptophyta</taxon>
        <taxon>Embryophyta</taxon>
        <taxon>Tracheophyta</taxon>
        <taxon>Spermatophyta</taxon>
        <taxon>Magnoliopsida</taxon>
        <taxon>eudicotyledons</taxon>
        <taxon>Gunneridae</taxon>
        <taxon>Pentapetalae</taxon>
        <taxon>rosids</taxon>
        <taxon>malvids</taxon>
        <taxon>Brassicales</taxon>
        <taxon>Brassicaceae</taxon>
        <taxon>Brassiceae</taxon>
        <taxon>Brassica</taxon>
    </lineage>
</organism>
<proteinExistence type="predicted"/>
<evidence type="ECO:0000313" key="3">
    <source>
        <dbReference type="Proteomes" id="UP000712600"/>
    </source>
</evidence>
<gene>
    <name evidence="2" type="ORF">F2Q69_00031299</name>
</gene>
<evidence type="ECO:0000256" key="1">
    <source>
        <dbReference type="SAM" id="MobiDB-lite"/>
    </source>
</evidence>
<protein>
    <submittedName>
        <fullName evidence="2">Uncharacterized protein</fullName>
    </submittedName>
</protein>
<name>A0A8S9RW89_BRACR</name>